<protein>
    <submittedName>
        <fullName evidence="1">Uncharacterized protein</fullName>
    </submittedName>
</protein>
<dbReference type="PATRIC" id="fig|104336.4.peg.1835"/>
<proteinExistence type="predicted"/>
<comment type="caution">
    <text evidence="1">The sequence shown here is derived from an EMBL/GenBank/DDBJ whole genome shotgun (WGS) entry which is preliminary data.</text>
</comment>
<evidence type="ECO:0000313" key="2">
    <source>
        <dbReference type="Proteomes" id="UP000033572"/>
    </source>
</evidence>
<keyword evidence="2" id="KW-1185">Reference proteome</keyword>
<dbReference type="RefSeq" id="WP_045254162.1">
    <property type="nucleotide sequence ID" value="NZ_CP031425.1"/>
</dbReference>
<sequence length="86" mass="9130">MVKRLIRFTAIAHQGTLPDATEDFAVARGTGDVPGGTLGPQRTGAHWSALIRVDDSPMFGPEVVIDEATIDDIIIHLAAQHEEAAA</sequence>
<dbReference type="AlphaFoldDB" id="A0A0F0KJN8"/>
<dbReference type="KEGG" id="mfol:DXT68_14165"/>
<gene>
    <name evidence="1" type="ORF">RN50_01796</name>
</gene>
<evidence type="ECO:0000313" key="1">
    <source>
        <dbReference type="EMBL" id="KJL21112.1"/>
    </source>
</evidence>
<reference evidence="1 2" key="1">
    <citation type="submission" date="2015-02" db="EMBL/GenBank/DDBJ databases">
        <title>Draft genome sequences of ten Microbacterium spp. with emphasis on heavy metal contaminated environments.</title>
        <authorList>
            <person name="Corretto E."/>
        </authorList>
    </citation>
    <scope>NUCLEOTIDE SEQUENCE [LARGE SCALE GENOMIC DNA]</scope>
    <source>
        <strain evidence="1 2">DSM 12966</strain>
    </source>
</reference>
<accession>A0A0F0KJN8</accession>
<dbReference type="Proteomes" id="UP000033572">
    <property type="component" value="Unassembled WGS sequence"/>
</dbReference>
<dbReference type="GeneID" id="94445543"/>
<dbReference type="EMBL" id="JYIU01000041">
    <property type="protein sequence ID" value="KJL21112.1"/>
    <property type="molecule type" value="Genomic_DNA"/>
</dbReference>
<organism evidence="1 2">
    <name type="scientific">Microbacterium foliorum</name>
    <dbReference type="NCBI Taxonomy" id="104336"/>
    <lineage>
        <taxon>Bacteria</taxon>
        <taxon>Bacillati</taxon>
        <taxon>Actinomycetota</taxon>
        <taxon>Actinomycetes</taxon>
        <taxon>Micrococcales</taxon>
        <taxon>Microbacteriaceae</taxon>
        <taxon>Microbacterium</taxon>
    </lineage>
</organism>
<name>A0A0F0KJN8_9MICO</name>